<comment type="caution">
    <text evidence="3">The sequence shown here is derived from an EMBL/GenBank/DDBJ whole genome shotgun (WGS) entry which is preliminary data.</text>
</comment>
<feature type="region of interest" description="Disordered" evidence="1">
    <location>
        <begin position="38"/>
        <end position="65"/>
    </location>
</feature>
<evidence type="ECO:0000256" key="1">
    <source>
        <dbReference type="SAM" id="MobiDB-lite"/>
    </source>
</evidence>
<keyword evidence="4" id="KW-1185">Reference proteome</keyword>
<dbReference type="CDD" id="cd01836">
    <property type="entry name" value="FeeA_FeeB_like"/>
    <property type="match status" value="1"/>
</dbReference>
<name>A0A919REY8_9ACTN</name>
<dbReference type="InterPro" id="IPR051532">
    <property type="entry name" value="Ester_Hydrolysis_Enzymes"/>
</dbReference>
<sequence length="261" mass="27355">MNARKAGNRLARLAALLLPVVLASGVLAGQGLLVRRRTPRLPEADGPRQGTTPPPYGTPAQSEPNGPLRLAVLGESTAAGVGVANHDEGLAGHLSRSLARRTGRAVEWQVAARSGANAKVTIRDLLPLLKPADLVVIVLGVNELLDMTPLRSLEVDLIHLIDNAPADRVVVTGMPPVARFPALPQPLRATMGLRARAIDRVLASAARKSGAHYAPTSLPAAFSPHNGPTFFAPDGFHPSARGYAAWAEDLASALNLLSPTE</sequence>
<dbReference type="AlphaFoldDB" id="A0A919REY8"/>
<feature type="domain" description="SGNH hydrolase-type esterase" evidence="2">
    <location>
        <begin position="72"/>
        <end position="245"/>
    </location>
</feature>
<accession>A0A919REY8</accession>
<dbReference type="Pfam" id="PF13472">
    <property type="entry name" value="Lipase_GDSL_2"/>
    <property type="match status" value="1"/>
</dbReference>
<dbReference type="GO" id="GO:0004622">
    <property type="term" value="F:phosphatidylcholine lysophospholipase activity"/>
    <property type="evidence" value="ECO:0007669"/>
    <property type="project" value="TreeGrafter"/>
</dbReference>
<keyword evidence="3" id="KW-0378">Hydrolase</keyword>
<gene>
    <name evidence="3" type="ORF">Ssi02_28920</name>
</gene>
<dbReference type="InterPro" id="IPR036514">
    <property type="entry name" value="SGNH_hydro_sf"/>
</dbReference>
<dbReference type="InterPro" id="IPR013830">
    <property type="entry name" value="SGNH_hydro"/>
</dbReference>
<dbReference type="Proteomes" id="UP000606172">
    <property type="component" value="Unassembled WGS sequence"/>
</dbReference>
<protein>
    <submittedName>
        <fullName evidence="3">SGNH hydrolase</fullName>
    </submittedName>
</protein>
<dbReference type="PANTHER" id="PTHR30383:SF5">
    <property type="entry name" value="SGNH HYDROLASE-TYPE ESTERASE DOMAIN-CONTAINING PROTEIN"/>
    <property type="match status" value="1"/>
</dbReference>
<dbReference type="SUPFAM" id="SSF52266">
    <property type="entry name" value="SGNH hydrolase"/>
    <property type="match status" value="1"/>
</dbReference>
<dbReference type="RefSeq" id="WP_204025644.1">
    <property type="nucleotide sequence ID" value="NZ_BOOW01000018.1"/>
</dbReference>
<proteinExistence type="predicted"/>
<evidence type="ECO:0000259" key="2">
    <source>
        <dbReference type="Pfam" id="PF13472"/>
    </source>
</evidence>
<dbReference type="EMBL" id="BOOW01000018">
    <property type="protein sequence ID" value="GII92661.1"/>
    <property type="molecule type" value="Genomic_DNA"/>
</dbReference>
<dbReference type="PANTHER" id="PTHR30383">
    <property type="entry name" value="THIOESTERASE 1/PROTEASE 1/LYSOPHOSPHOLIPASE L1"/>
    <property type="match status" value="1"/>
</dbReference>
<evidence type="ECO:0000313" key="4">
    <source>
        <dbReference type="Proteomes" id="UP000606172"/>
    </source>
</evidence>
<dbReference type="Gene3D" id="3.40.50.1110">
    <property type="entry name" value="SGNH hydrolase"/>
    <property type="match status" value="1"/>
</dbReference>
<evidence type="ECO:0000313" key="3">
    <source>
        <dbReference type="EMBL" id="GII92661.1"/>
    </source>
</evidence>
<organism evidence="3 4">
    <name type="scientific">Sinosporangium siamense</name>
    <dbReference type="NCBI Taxonomy" id="1367973"/>
    <lineage>
        <taxon>Bacteria</taxon>
        <taxon>Bacillati</taxon>
        <taxon>Actinomycetota</taxon>
        <taxon>Actinomycetes</taxon>
        <taxon>Streptosporangiales</taxon>
        <taxon>Streptosporangiaceae</taxon>
        <taxon>Sinosporangium</taxon>
    </lineage>
</organism>
<reference evidence="3" key="1">
    <citation type="submission" date="2021-01" db="EMBL/GenBank/DDBJ databases">
        <title>Whole genome shotgun sequence of Sinosporangium siamense NBRC 109515.</title>
        <authorList>
            <person name="Komaki H."/>
            <person name="Tamura T."/>
        </authorList>
    </citation>
    <scope>NUCLEOTIDE SEQUENCE</scope>
    <source>
        <strain evidence="3">NBRC 109515</strain>
    </source>
</reference>